<evidence type="ECO:0000313" key="8">
    <source>
        <dbReference type="Proteomes" id="UP001139450"/>
    </source>
</evidence>
<dbReference type="PANTHER" id="PTHR37422">
    <property type="entry name" value="TEICHURONIC ACID BIOSYNTHESIS PROTEIN TUAE"/>
    <property type="match status" value="1"/>
</dbReference>
<dbReference type="RefSeq" id="WP_245131194.1">
    <property type="nucleotide sequence ID" value="NZ_JALJEJ010000007.1"/>
</dbReference>
<keyword evidence="3 5" id="KW-1133">Transmembrane helix</keyword>
<comment type="subcellular location">
    <subcellularLocation>
        <location evidence="1">Membrane</location>
        <topology evidence="1">Multi-pass membrane protein</topology>
    </subcellularLocation>
</comment>
<name>A0A9X1X4R9_9SPHI</name>
<dbReference type="GO" id="GO:0016874">
    <property type="term" value="F:ligase activity"/>
    <property type="evidence" value="ECO:0007669"/>
    <property type="project" value="UniProtKB-KW"/>
</dbReference>
<evidence type="ECO:0000256" key="2">
    <source>
        <dbReference type="ARBA" id="ARBA00022692"/>
    </source>
</evidence>
<evidence type="ECO:0000313" key="7">
    <source>
        <dbReference type="EMBL" id="MCJ8211014.1"/>
    </source>
</evidence>
<proteinExistence type="predicted"/>
<dbReference type="AlphaFoldDB" id="A0A9X1X4R9"/>
<accession>A0A9X1X4R9</accession>
<keyword evidence="2 5" id="KW-0812">Transmembrane</keyword>
<feature type="domain" description="O-antigen ligase-related" evidence="6">
    <location>
        <begin position="222"/>
        <end position="366"/>
    </location>
</feature>
<evidence type="ECO:0000256" key="1">
    <source>
        <dbReference type="ARBA" id="ARBA00004141"/>
    </source>
</evidence>
<feature type="transmembrane region" description="Helical" evidence="5">
    <location>
        <begin position="187"/>
        <end position="207"/>
    </location>
</feature>
<feature type="transmembrane region" description="Helical" evidence="5">
    <location>
        <begin position="390"/>
        <end position="407"/>
    </location>
</feature>
<dbReference type="InterPro" id="IPR051533">
    <property type="entry name" value="WaaL-like"/>
</dbReference>
<evidence type="ECO:0000256" key="4">
    <source>
        <dbReference type="ARBA" id="ARBA00023136"/>
    </source>
</evidence>
<dbReference type="Proteomes" id="UP001139450">
    <property type="component" value="Unassembled WGS sequence"/>
</dbReference>
<feature type="transmembrane region" description="Helical" evidence="5">
    <location>
        <begin position="147"/>
        <end position="167"/>
    </location>
</feature>
<feature type="transmembrane region" description="Helical" evidence="5">
    <location>
        <begin position="6"/>
        <end position="23"/>
    </location>
</feature>
<keyword evidence="7" id="KW-0436">Ligase</keyword>
<dbReference type="PANTHER" id="PTHR37422:SF13">
    <property type="entry name" value="LIPOPOLYSACCHARIDE BIOSYNTHESIS PROTEIN PA4999-RELATED"/>
    <property type="match status" value="1"/>
</dbReference>
<dbReference type="EMBL" id="JALJEJ010000007">
    <property type="protein sequence ID" value="MCJ8211014.1"/>
    <property type="molecule type" value="Genomic_DNA"/>
</dbReference>
<dbReference type="GO" id="GO:0016020">
    <property type="term" value="C:membrane"/>
    <property type="evidence" value="ECO:0007669"/>
    <property type="project" value="UniProtKB-SubCell"/>
</dbReference>
<keyword evidence="4 5" id="KW-0472">Membrane</keyword>
<sequence length="444" mass="50568">MSHALQVILPGLTVLLFILHVFYKGNTVESCLLFILAMLPLMDLKITIEAWGGFKTFDFLCFYCLIFLLKDFTTINLRVNHNFYLFLFILLSIIIILGGLTSEFPGHTYLSFLKTLPIFIFGRFLMTECAKDPSFLYRAIRALKAGYVAALIFLALQVAMGLSFTFYPGLSPNTIDPVFHIVRWPGVFYDSQAHGQFLAMGSFLFLFVEEGSPRKTYILNYLAFALAIVGINLAGSRAAFGGFLVGLVIVFLMTARQYRIYGIIAVVIAYLVVTFVNFHSGVFDRAKNFSQDLSFRQSIWKEAYDISKKHPYLGIGSGNYQNYVMRHSQDQYLEVEDGQLVFFDQPENGYLKIMVELGFIGFAIFALYIIVPLVKGFINYLKGNVDNRVAFLMASLVSWLVAFNTVYSIYDYRLLIMVACMVVLIVTYPAKEYYSYRIAHEQEV</sequence>
<feature type="transmembrane region" description="Helical" evidence="5">
    <location>
        <begin position="108"/>
        <end position="126"/>
    </location>
</feature>
<evidence type="ECO:0000259" key="6">
    <source>
        <dbReference type="Pfam" id="PF04932"/>
    </source>
</evidence>
<dbReference type="InterPro" id="IPR007016">
    <property type="entry name" value="O-antigen_ligase-rel_domated"/>
</dbReference>
<dbReference type="Pfam" id="PF04932">
    <property type="entry name" value="Wzy_C"/>
    <property type="match status" value="1"/>
</dbReference>
<comment type="caution">
    <text evidence="7">The sequence shown here is derived from an EMBL/GenBank/DDBJ whole genome shotgun (WGS) entry which is preliminary data.</text>
</comment>
<feature type="transmembrane region" description="Helical" evidence="5">
    <location>
        <begin position="258"/>
        <end position="278"/>
    </location>
</feature>
<feature type="transmembrane region" description="Helical" evidence="5">
    <location>
        <begin position="414"/>
        <end position="430"/>
    </location>
</feature>
<feature type="transmembrane region" description="Helical" evidence="5">
    <location>
        <begin position="54"/>
        <end position="72"/>
    </location>
</feature>
<feature type="transmembrane region" description="Helical" evidence="5">
    <location>
        <begin position="219"/>
        <end position="252"/>
    </location>
</feature>
<organism evidence="7 8">
    <name type="scientific">Mucilaginibacter straminoryzae</name>
    <dbReference type="NCBI Taxonomy" id="2932774"/>
    <lineage>
        <taxon>Bacteria</taxon>
        <taxon>Pseudomonadati</taxon>
        <taxon>Bacteroidota</taxon>
        <taxon>Sphingobacteriia</taxon>
        <taxon>Sphingobacteriales</taxon>
        <taxon>Sphingobacteriaceae</taxon>
        <taxon>Mucilaginibacter</taxon>
    </lineage>
</organism>
<feature type="transmembrane region" description="Helical" evidence="5">
    <location>
        <begin position="357"/>
        <end position="378"/>
    </location>
</feature>
<reference evidence="7" key="1">
    <citation type="submission" date="2022-04" db="EMBL/GenBank/DDBJ databases">
        <title>Mucilaginibacter sp. RS28 isolated from freshwater.</title>
        <authorList>
            <person name="Ko S.-R."/>
        </authorList>
    </citation>
    <scope>NUCLEOTIDE SEQUENCE</scope>
    <source>
        <strain evidence="7">RS28</strain>
    </source>
</reference>
<protein>
    <submittedName>
        <fullName evidence="7">O-antigen ligase family protein</fullName>
    </submittedName>
</protein>
<keyword evidence="8" id="KW-1185">Reference proteome</keyword>
<evidence type="ECO:0000256" key="3">
    <source>
        <dbReference type="ARBA" id="ARBA00022989"/>
    </source>
</evidence>
<evidence type="ECO:0000256" key="5">
    <source>
        <dbReference type="SAM" id="Phobius"/>
    </source>
</evidence>
<gene>
    <name evidence="7" type="ORF">MUY27_14945</name>
</gene>
<feature type="transmembrane region" description="Helical" evidence="5">
    <location>
        <begin position="84"/>
        <end position="102"/>
    </location>
</feature>